<evidence type="ECO:0000313" key="3">
    <source>
        <dbReference type="Proteomes" id="UP000286045"/>
    </source>
</evidence>
<dbReference type="EMBL" id="RYZI01000045">
    <property type="protein sequence ID" value="RWA12628.1"/>
    <property type="molecule type" value="Genomic_DNA"/>
</dbReference>
<accession>A0A439DE43</accession>
<dbReference type="Proteomes" id="UP000286045">
    <property type="component" value="Unassembled WGS sequence"/>
</dbReference>
<comment type="caution">
    <text evidence="2">The sequence shown here is derived from an EMBL/GenBank/DDBJ whole genome shotgun (WGS) entry which is preliminary data.</text>
</comment>
<dbReference type="AlphaFoldDB" id="A0A439DE43"/>
<proteinExistence type="predicted"/>
<protein>
    <submittedName>
        <fullName evidence="2">Uncharacterized protein</fullName>
    </submittedName>
</protein>
<feature type="region of interest" description="Disordered" evidence="1">
    <location>
        <begin position="1"/>
        <end position="37"/>
    </location>
</feature>
<evidence type="ECO:0000256" key="1">
    <source>
        <dbReference type="SAM" id="MobiDB-lite"/>
    </source>
</evidence>
<gene>
    <name evidence="2" type="ORF">EKO27_g2471</name>
</gene>
<name>A0A439DE43_9PEZI</name>
<organism evidence="2 3">
    <name type="scientific">Xylaria grammica</name>
    <dbReference type="NCBI Taxonomy" id="363999"/>
    <lineage>
        <taxon>Eukaryota</taxon>
        <taxon>Fungi</taxon>
        <taxon>Dikarya</taxon>
        <taxon>Ascomycota</taxon>
        <taxon>Pezizomycotina</taxon>
        <taxon>Sordariomycetes</taxon>
        <taxon>Xylariomycetidae</taxon>
        <taxon>Xylariales</taxon>
        <taxon>Xylariaceae</taxon>
        <taxon>Xylaria</taxon>
    </lineage>
</organism>
<feature type="compositionally biased region" description="Polar residues" evidence="1">
    <location>
        <begin position="26"/>
        <end position="37"/>
    </location>
</feature>
<evidence type="ECO:0000313" key="2">
    <source>
        <dbReference type="EMBL" id="RWA12628.1"/>
    </source>
</evidence>
<sequence length="165" mass="18888">MQSLDDQYQGEAANPAPTHSSENEGRPQSNTGKSRHSSSCLSAYMQRSCVDSFNSVRWPDTLILSDSIPDDLPEIPTFLYYPRPPPRLPTHILAYTLNTILRRYNRMNKLIDDYQRWHGRGIFSFWTSEDLALAASGDPELTKAFEKKSFGSAIHSEYTVRYRSH</sequence>
<keyword evidence="3" id="KW-1185">Reference proteome</keyword>
<reference evidence="2 3" key="1">
    <citation type="submission" date="2018-12" db="EMBL/GenBank/DDBJ databases">
        <title>Draft genome sequence of Xylaria grammica IHI A82.</title>
        <authorList>
            <person name="Buettner E."/>
            <person name="Kellner H."/>
        </authorList>
    </citation>
    <scope>NUCLEOTIDE SEQUENCE [LARGE SCALE GENOMIC DNA]</scope>
    <source>
        <strain evidence="2 3">IHI A82</strain>
    </source>
</reference>